<organism evidence="1 2">
    <name type="scientific">Hyaloscypha hepaticicola</name>
    <dbReference type="NCBI Taxonomy" id="2082293"/>
    <lineage>
        <taxon>Eukaryota</taxon>
        <taxon>Fungi</taxon>
        <taxon>Dikarya</taxon>
        <taxon>Ascomycota</taxon>
        <taxon>Pezizomycotina</taxon>
        <taxon>Leotiomycetes</taxon>
        <taxon>Helotiales</taxon>
        <taxon>Hyaloscyphaceae</taxon>
        <taxon>Hyaloscypha</taxon>
    </lineage>
</organism>
<name>A0A2J6QPM9_9HELO</name>
<sequence length="93" mass="10684">MWRKCTYLLPCLYCTGVQPRHQAFTRRMALQQSVTNRFRASSIHATAFVCPISQTSHMWLQTPTSFYRPDPSVGAGWLILCFARPMTSCQPDQ</sequence>
<evidence type="ECO:0000313" key="1">
    <source>
        <dbReference type="EMBL" id="PMD28227.1"/>
    </source>
</evidence>
<dbReference type="Proteomes" id="UP000235672">
    <property type="component" value="Unassembled WGS sequence"/>
</dbReference>
<reference evidence="1 2" key="1">
    <citation type="submission" date="2016-05" db="EMBL/GenBank/DDBJ databases">
        <title>A degradative enzymes factory behind the ericoid mycorrhizal symbiosis.</title>
        <authorList>
            <consortium name="DOE Joint Genome Institute"/>
            <person name="Martino E."/>
            <person name="Morin E."/>
            <person name="Grelet G."/>
            <person name="Kuo A."/>
            <person name="Kohler A."/>
            <person name="Daghino S."/>
            <person name="Barry K."/>
            <person name="Choi C."/>
            <person name="Cichocki N."/>
            <person name="Clum A."/>
            <person name="Copeland A."/>
            <person name="Hainaut M."/>
            <person name="Haridas S."/>
            <person name="Labutti K."/>
            <person name="Lindquist E."/>
            <person name="Lipzen A."/>
            <person name="Khouja H.-R."/>
            <person name="Murat C."/>
            <person name="Ohm R."/>
            <person name="Olson A."/>
            <person name="Spatafora J."/>
            <person name="Veneault-Fourrey C."/>
            <person name="Henrissat B."/>
            <person name="Grigoriev I."/>
            <person name="Martin F."/>
            <person name="Perotto S."/>
        </authorList>
    </citation>
    <scope>NUCLEOTIDE SEQUENCE [LARGE SCALE GENOMIC DNA]</scope>
    <source>
        <strain evidence="1 2">UAMH 7357</strain>
    </source>
</reference>
<protein>
    <submittedName>
        <fullName evidence="1">Uncharacterized protein</fullName>
    </submittedName>
</protein>
<dbReference type="EMBL" id="KZ613464">
    <property type="protein sequence ID" value="PMD28227.1"/>
    <property type="molecule type" value="Genomic_DNA"/>
</dbReference>
<proteinExistence type="predicted"/>
<dbReference type="AlphaFoldDB" id="A0A2J6QPM9"/>
<keyword evidence="2" id="KW-1185">Reference proteome</keyword>
<accession>A0A2J6QPM9</accession>
<evidence type="ECO:0000313" key="2">
    <source>
        <dbReference type="Proteomes" id="UP000235672"/>
    </source>
</evidence>
<gene>
    <name evidence="1" type="ORF">NA56DRAFT_5351</name>
</gene>